<evidence type="ECO:0000313" key="3">
    <source>
        <dbReference type="Proteomes" id="UP000639403"/>
    </source>
</evidence>
<feature type="compositionally biased region" description="Basic residues" evidence="1">
    <location>
        <begin position="45"/>
        <end position="55"/>
    </location>
</feature>
<reference evidence="2" key="2">
    <citation type="journal article" name="Front. Microbiol.">
        <title>Degradative Capacity of Two Strains of Rhodonia placenta: From Phenotype to Genotype.</title>
        <authorList>
            <person name="Kolle M."/>
            <person name="Horta M.A.C."/>
            <person name="Nowrousian M."/>
            <person name="Ohm R.A."/>
            <person name="Benz J.P."/>
            <person name="Pilgard A."/>
        </authorList>
    </citation>
    <scope>NUCLEOTIDE SEQUENCE</scope>
    <source>
        <strain evidence="2">FPRL280</strain>
    </source>
</reference>
<gene>
    <name evidence="2" type="ORF">IEO21_09084</name>
</gene>
<feature type="region of interest" description="Disordered" evidence="1">
    <location>
        <begin position="34"/>
        <end position="55"/>
    </location>
</feature>
<dbReference type="Proteomes" id="UP000639403">
    <property type="component" value="Unassembled WGS sequence"/>
</dbReference>
<dbReference type="EMBL" id="JADOXO010000388">
    <property type="protein sequence ID" value="KAF9805361.1"/>
    <property type="molecule type" value="Genomic_DNA"/>
</dbReference>
<organism evidence="2 3">
    <name type="scientific">Rhodonia placenta</name>
    <dbReference type="NCBI Taxonomy" id="104341"/>
    <lineage>
        <taxon>Eukaryota</taxon>
        <taxon>Fungi</taxon>
        <taxon>Dikarya</taxon>
        <taxon>Basidiomycota</taxon>
        <taxon>Agaricomycotina</taxon>
        <taxon>Agaricomycetes</taxon>
        <taxon>Polyporales</taxon>
        <taxon>Adustoporiaceae</taxon>
        <taxon>Rhodonia</taxon>
    </lineage>
</organism>
<dbReference type="AlphaFoldDB" id="A0A8H7TYT0"/>
<name>A0A8H7TYT0_9APHY</name>
<sequence length="55" mass="6188">MNPSRIHLAHKMRGRVQTTKNTPRIPRAILTTTPNRTAMPPTRSSCRRCVAHNGP</sequence>
<evidence type="ECO:0000256" key="1">
    <source>
        <dbReference type="SAM" id="MobiDB-lite"/>
    </source>
</evidence>
<reference evidence="2" key="1">
    <citation type="submission" date="2020-11" db="EMBL/GenBank/DDBJ databases">
        <authorList>
            <person name="Koelle M."/>
            <person name="Horta M.A.C."/>
            <person name="Nowrousian M."/>
            <person name="Ohm R.A."/>
            <person name="Benz P."/>
            <person name="Pilgard A."/>
        </authorList>
    </citation>
    <scope>NUCLEOTIDE SEQUENCE</scope>
    <source>
        <strain evidence="2">FPRL280</strain>
    </source>
</reference>
<comment type="caution">
    <text evidence="2">The sequence shown here is derived from an EMBL/GenBank/DDBJ whole genome shotgun (WGS) entry which is preliminary data.</text>
</comment>
<protein>
    <submittedName>
        <fullName evidence="2">Uncharacterized protein</fullName>
    </submittedName>
</protein>
<evidence type="ECO:0000313" key="2">
    <source>
        <dbReference type="EMBL" id="KAF9805361.1"/>
    </source>
</evidence>
<accession>A0A8H7TYT0</accession>
<proteinExistence type="predicted"/>